<feature type="coiled-coil region" evidence="8">
    <location>
        <begin position="581"/>
        <end position="608"/>
    </location>
</feature>
<evidence type="ECO:0000256" key="8">
    <source>
        <dbReference type="SAM" id="Coils"/>
    </source>
</evidence>
<comment type="similarity">
    <text evidence="6 7">Belongs to the helicase family. DinG subfamily. Type 2 sub-subfamily.</text>
</comment>
<dbReference type="EC" id="3.1.-.-" evidence="6 7"/>
<dbReference type="InterPro" id="IPR012337">
    <property type="entry name" value="RNaseH-like_sf"/>
</dbReference>
<dbReference type="Gene3D" id="3.30.420.10">
    <property type="entry name" value="Ribonuclease H-like superfamily/Ribonuclease H"/>
    <property type="match status" value="1"/>
</dbReference>
<protein>
    <recommendedName>
        <fullName evidence="6 7">3'-5' exonuclease DinG</fullName>
        <ecNumber evidence="6 7">3.1.-.-</ecNumber>
    </recommendedName>
</protein>
<dbReference type="InterPro" id="IPR036397">
    <property type="entry name" value="RNaseH_sf"/>
</dbReference>
<name>A0A370GI36_9BACI</name>
<evidence type="ECO:0000256" key="3">
    <source>
        <dbReference type="ARBA" id="ARBA00022801"/>
    </source>
</evidence>
<dbReference type="InterPro" id="IPR013520">
    <property type="entry name" value="Ribonucl_H"/>
</dbReference>
<dbReference type="InterPro" id="IPR014001">
    <property type="entry name" value="Helicase_ATP-bd"/>
</dbReference>
<dbReference type="GO" id="GO:0003677">
    <property type="term" value="F:DNA binding"/>
    <property type="evidence" value="ECO:0007669"/>
    <property type="project" value="InterPro"/>
</dbReference>
<dbReference type="NCBIfam" id="TIGR00573">
    <property type="entry name" value="dnaq"/>
    <property type="match status" value="1"/>
</dbReference>
<dbReference type="NCBIfam" id="TIGR01407">
    <property type="entry name" value="dinG_rel"/>
    <property type="match status" value="1"/>
</dbReference>
<dbReference type="GO" id="GO:0008408">
    <property type="term" value="F:3'-5' exonuclease activity"/>
    <property type="evidence" value="ECO:0007669"/>
    <property type="project" value="UniProtKB-UniRule"/>
</dbReference>
<evidence type="ECO:0000313" key="10">
    <source>
        <dbReference type="EMBL" id="RDI43020.1"/>
    </source>
</evidence>
<dbReference type="InterPro" id="IPR027417">
    <property type="entry name" value="P-loop_NTPase"/>
</dbReference>
<evidence type="ECO:0000256" key="5">
    <source>
        <dbReference type="ARBA" id="ARBA00022840"/>
    </source>
</evidence>
<keyword evidence="4 6" id="KW-0269">Exonuclease</keyword>
<dbReference type="PANTHER" id="PTHR11472:SF34">
    <property type="entry name" value="REGULATOR OF TELOMERE ELONGATION HELICASE 1"/>
    <property type="match status" value="1"/>
</dbReference>
<evidence type="ECO:0000259" key="9">
    <source>
        <dbReference type="PROSITE" id="PS51193"/>
    </source>
</evidence>
<dbReference type="GO" id="GO:0003887">
    <property type="term" value="F:DNA-directed DNA polymerase activity"/>
    <property type="evidence" value="ECO:0007669"/>
    <property type="project" value="InterPro"/>
</dbReference>
<dbReference type="GO" id="GO:0006260">
    <property type="term" value="P:DNA replication"/>
    <property type="evidence" value="ECO:0007669"/>
    <property type="project" value="InterPro"/>
</dbReference>
<keyword evidence="11" id="KW-1185">Reference proteome</keyword>
<dbReference type="Gene3D" id="3.40.50.300">
    <property type="entry name" value="P-loop containing nucleotide triphosphate hydrolases"/>
    <property type="match status" value="2"/>
</dbReference>
<dbReference type="NCBIfam" id="NF005981">
    <property type="entry name" value="PRK08074.1"/>
    <property type="match status" value="1"/>
</dbReference>
<dbReference type="SUPFAM" id="SSF53098">
    <property type="entry name" value="Ribonuclease H-like"/>
    <property type="match status" value="1"/>
</dbReference>
<dbReference type="FunFam" id="3.30.420.10:FF:000045">
    <property type="entry name" value="3'-5' exonuclease DinG"/>
    <property type="match status" value="1"/>
</dbReference>
<dbReference type="InterPro" id="IPR045028">
    <property type="entry name" value="DinG/Rad3-like"/>
</dbReference>
<evidence type="ECO:0000256" key="4">
    <source>
        <dbReference type="ARBA" id="ARBA00022839"/>
    </source>
</evidence>
<comment type="caution">
    <text evidence="10">The sequence shown here is derived from an EMBL/GenBank/DDBJ whole genome shotgun (WGS) entry which is preliminary data.</text>
</comment>
<dbReference type="SMART" id="SM00479">
    <property type="entry name" value="EXOIII"/>
    <property type="match status" value="1"/>
</dbReference>
<keyword evidence="2 6" id="KW-0547">Nucleotide-binding</keyword>
<organism evidence="10 11">
    <name type="scientific">Falsibacillus pallidus</name>
    <dbReference type="NCBI Taxonomy" id="493781"/>
    <lineage>
        <taxon>Bacteria</taxon>
        <taxon>Bacillati</taxon>
        <taxon>Bacillota</taxon>
        <taxon>Bacilli</taxon>
        <taxon>Bacillales</taxon>
        <taxon>Bacillaceae</taxon>
        <taxon>Falsibacillus</taxon>
    </lineage>
</organism>
<feature type="domain" description="Helicase ATP-binding" evidence="9">
    <location>
        <begin position="248"/>
        <end position="513"/>
    </location>
</feature>
<evidence type="ECO:0000256" key="2">
    <source>
        <dbReference type="ARBA" id="ARBA00022741"/>
    </source>
</evidence>
<dbReference type="CDD" id="cd06127">
    <property type="entry name" value="DEDDh"/>
    <property type="match status" value="1"/>
</dbReference>
<feature type="short sequence motif" description="DEAH box" evidence="6">
    <location>
        <begin position="462"/>
        <end position="465"/>
    </location>
</feature>
<dbReference type="GO" id="GO:0003678">
    <property type="term" value="F:DNA helicase activity"/>
    <property type="evidence" value="ECO:0007669"/>
    <property type="project" value="TreeGrafter"/>
</dbReference>
<gene>
    <name evidence="6 7" type="primary">dinG</name>
    <name evidence="10" type="ORF">DFR59_10470</name>
</gene>
<reference evidence="10 11" key="1">
    <citation type="submission" date="2018-07" db="EMBL/GenBank/DDBJ databases">
        <title>Genomic Encyclopedia of Type Strains, Phase IV (KMG-IV): sequencing the most valuable type-strain genomes for metagenomic binning, comparative biology and taxonomic classification.</title>
        <authorList>
            <person name="Goeker M."/>
        </authorList>
    </citation>
    <scope>NUCLEOTIDE SEQUENCE [LARGE SCALE GENOMIC DNA]</scope>
    <source>
        <strain evidence="10 11">DSM 25281</strain>
    </source>
</reference>
<dbReference type="SMART" id="SM00491">
    <property type="entry name" value="HELICc2"/>
    <property type="match status" value="1"/>
</dbReference>
<keyword evidence="3 6" id="KW-0378">Hydrolase</keyword>
<comment type="function">
    <text evidence="6 7">3'-5' exonuclease.</text>
</comment>
<dbReference type="InterPro" id="IPR006054">
    <property type="entry name" value="DnaQ"/>
</dbReference>
<dbReference type="PANTHER" id="PTHR11472">
    <property type="entry name" value="DNA REPAIR DEAD HELICASE RAD3/XP-D SUBFAMILY MEMBER"/>
    <property type="match status" value="1"/>
</dbReference>
<dbReference type="InterPro" id="IPR006310">
    <property type="entry name" value="DinG"/>
</dbReference>
<dbReference type="SUPFAM" id="SSF52540">
    <property type="entry name" value="P-loop containing nucleoside triphosphate hydrolases"/>
    <property type="match status" value="1"/>
</dbReference>
<dbReference type="Pfam" id="PF00929">
    <property type="entry name" value="RNase_T"/>
    <property type="match status" value="1"/>
</dbReference>
<keyword evidence="5 6" id="KW-0067">ATP-binding</keyword>
<dbReference type="InterPro" id="IPR006555">
    <property type="entry name" value="ATP-dep_Helicase_C"/>
</dbReference>
<dbReference type="PROSITE" id="PS51193">
    <property type="entry name" value="HELICASE_ATP_BIND_2"/>
    <property type="match status" value="1"/>
</dbReference>
<evidence type="ECO:0000256" key="7">
    <source>
        <dbReference type="RuleBase" id="RU364106"/>
    </source>
</evidence>
<feature type="binding site" evidence="6">
    <location>
        <begin position="283"/>
        <end position="290"/>
    </location>
    <ligand>
        <name>ATP</name>
        <dbReference type="ChEBI" id="CHEBI:30616"/>
    </ligand>
</feature>
<dbReference type="Proteomes" id="UP000255326">
    <property type="component" value="Unassembled WGS sequence"/>
</dbReference>
<dbReference type="OrthoDB" id="9803913at2"/>
<proteinExistence type="inferred from homology"/>
<dbReference type="AlphaFoldDB" id="A0A370GI36"/>
<evidence type="ECO:0000313" key="11">
    <source>
        <dbReference type="Proteomes" id="UP000255326"/>
    </source>
</evidence>
<evidence type="ECO:0000256" key="1">
    <source>
        <dbReference type="ARBA" id="ARBA00022722"/>
    </source>
</evidence>
<evidence type="ECO:0000256" key="6">
    <source>
        <dbReference type="HAMAP-Rule" id="MF_02206"/>
    </source>
</evidence>
<dbReference type="HAMAP" id="MF_02206">
    <property type="entry name" value="DinG_exonucl"/>
    <property type="match status" value="1"/>
</dbReference>
<dbReference type="EMBL" id="QQAY01000004">
    <property type="protein sequence ID" value="RDI43020.1"/>
    <property type="molecule type" value="Genomic_DNA"/>
</dbReference>
<dbReference type="Pfam" id="PF13307">
    <property type="entry name" value="Helicase_C_2"/>
    <property type="match status" value="1"/>
</dbReference>
<accession>A0A370GI36</accession>
<dbReference type="InterPro" id="IPR014013">
    <property type="entry name" value="Helic_SF1/SF2_ATP-bd_DinG/Rad3"/>
</dbReference>
<sequence>MSQKFVVVDLETTGNAPKRGDRIIQLSAVVMQDDVILEQFTSFVNPLHPIPPFITELTGIDDQMVKDAPLFEEIAEKVSSLLEGAVFTAHNVSFDLGFLQNELEEAGYAPFIGPSLDTVELSKVVYPTADSYKLTELSEGFSLSHDQPHRADSDAYATALLLNRLTAKLRDLPIVTLESLLNLSYHLKSDVSKVINEIIGEKRHHIENLPPHLEVFRGMALLKKNSSQLPDVSGSIAYPKVESEKEELLSNVNPLFEKRSGQFQMMDAIMESFLEERHAVIEAGTGIGKSIAYLMPCIFFSLQTNNKVVISTYTNQLQDQLMNKEITALEKGYGSSFRTALLKGRSHYIHLLKFEYSLKEQEYQYDSVLSKMQMLVWLTETETGDLEELNLTSGGRLFSNRIKHDGWYMSKEKDPWIERDFYLHARKRADDANIIITNHSMLMSDAMNQNDLLPQYDFLVIDEAHHLEKAAKNHSGISLDYIGLKFLIGQLGTSERKQLFSKLESVLQKLSISPAVHAFEIDHHLSNLDQDLDDLFSVLSQIVSKKDKSRQHMQKVTIRMNEELSKQRIWQSAVHCAERVRSELKHIRVELEKRLQLLSSEEKKLSTEEKAFLEEMHSFLLEWAAMEDNLVKIIIRPSTEIVAWMEADLKSIPNSILLSGKPVSLQKPLNERLFTQKKSIVMTSASLSVDGSFDYFMNEIGLEEQGVLKLQLSSPFQFEKMAKLVVPRDIPDIKTVPMQHYIDAISNYIIGLAQATKGRMLILFTSYDMLKRTYNLIKDSGILEDFILMAQGISGGSRTRLTKNFQKFDKAILFGTNSFWEGVDIPGEDLSCLVIVRLPFSPPDEPLVQAKNEQLKSNGVNPFTASALPEAILRFKQGFGRLIRGNEDRGIVIVFDRRIVTTSYGKSFISSIPRIPLIQAELDEITDLIEEWL</sequence>
<dbReference type="GO" id="GO:0016818">
    <property type="term" value="F:hydrolase activity, acting on acid anhydrides, in phosphorus-containing anhydrides"/>
    <property type="evidence" value="ECO:0007669"/>
    <property type="project" value="InterPro"/>
</dbReference>
<dbReference type="SMART" id="SM00487">
    <property type="entry name" value="DEXDc"/>
    <property type="match status" value="1"/>
</dbReference>
<keyword evidence="8" id="KW-0175">Coiled coil</keyword>
<keyword evidence="10" id="KW-0347">Helicase</keyword>
<dbReference type="GO" id="GO:0005524">
    <property type="term" value="F:ATP binding"/>
    <property type="evidence" value="ECO:0007669"/>
    <property type="project" value="UniProtKB-UniRule"/>
</dbReference>
<keyword evidence="1 6" id="KW-0540">Nuclease</keyword>
<dbReference type="RefSeq" id="WP_114745344.1">
    <property type="nucleotide sequence ID" value="NZ_QQAY01000004.1"/>
</dbReference>